<proteinExistence type="inferred from homology"/>
<organism evidence="3 4">
    <name type="scientific">Streptomyces kunmingensis</name>
    <dbReference type="NCBI Taxonomy" id="68225"/>
    <lineage>
        <taxon>Bacteria</taxon>
        <taxon>Bacillati</taxon>
        <taxon>Actinomycetota</taxon>
        <taxon>Actinomycetes</taxon>
        <taxon>Kitasatosporales</taxon>
        <taxon>Streptomycetaceae</taxon>
        <taxon>Streptomyces</taxon>
    </lineage>
</organism>
<dbReference type="Pfam" id="PF01381">
    <property type="entry name" value="HTH_3"/>
    <property type="match status" value="1"/>
</dbReference>
<dbReference type="InterPro" id="IPR010982">
    <property type="entry name" value="Lambda_DNA-bd_dom_sf"/>
</dbReference>
<dbReference type="InterPro" id="IPR010359">
    <property type="entry name" value="IrrE_HExxH"/>
</dbReference>
<reference evidence="3 4" key="1">
    <citation type="submission" date="2022-10" db="EMBL/GenBank/DDBJ databases">
        <authorList>
            <person name="Xie J."/>
            <person name="Shen N."/>
        </authorList>
    </citation>
    <scope>NUCLEOTIDE SEQUENCE [LARGE SCALE GENOMIC DNA]</scope>
    <source>
        <strain evidence="3 4">DSM 41681</strain>
    </source>
</reference>
<dbReference type="CDD" id="cd00093">
    <property type="entry name" value="HTH_XRE"/>
    <property type="match status" value="1"/>
</dbReference>
<dbReference type="EMBL" id="JAOZYB010000009">
    <property type="protein sequence ID" value="MEB3959220.1"/>
    <property type="molecule type" value="Genomic_DNA"/>
</dbReference>
<dbReference type="Proteomes" id="UP001352223">
    <property type="component" value="Unassembled WGS sequence"/>
</dbReference>
<feature type="domain" description="HTH cro/C1-type" evidence="2">
    <location>
        <begin position="25"/>
        <end position="79"/>
    </location>
</feature>
<dbReference type="Gene3D" id="1.10.10.2910">
    <property type="match status" value="1"/>
</dbReference>
<evidence type="ECO:0000259" key="2">
    <source>
        <dbReference type="PROSITE" id="PS50943"/>
    </source>
</evidence>
<dbReference type="PROSITE" id="PS50943">
    <property type="entry name" value="HTH_CROC1"/>
    <property type="match status" value="1"/>
</dbReference>
<dbReference type="SUPFAM" id="SSF47413">
    <property type="entry name" value="lambda repressor-like DNA-binding domains"/>
    <property type="match status" value="1"/>
</dbReference>
<comment type="similarity">
    <text evidence="1">Belongs to the short-chain fatty acyl-CoA assimilation regulator (ScfR) family.</text>
</comment>
<evidence type="ECO:0000256" key="1">
    <source>
        <dbReference type="ARBA" id="ARBA00007227"/>
    </source>
</evidence>
<gene>
    <name evidence="3" type="ORF">OKJ48_02960</name>
</gene>
<evidence type="ECO:0000313" key="4">
    <source>
        <dbReference type="Proteomes" id="UP001352223"/>
    </source>
</evidence>
<dbReference type="Gene3D" id="1.10.260.40">
    <property type="entry name" value="lambda repressor-like DNA-binding domains"/>
    <property type="match status" value="1"/>
</dbReference>
<protein>
    <submittedName>
        <fullName evidence="3">ImmA/IrrE family metallo-endopeptidase</fullName>
    </submittedName>
</protein>
<comment type="caution">
    <text evidence="3">The sequence shown here is derived from an EMBL/GenBank/DDBJ whole genome shotgun (WGS) entry which is preliminary data.</text>
</comment>
<dbReference type="InterPro" id="IPR001387">
    <property type="entry name" value="Cro/C1-type_HTH"/>
</dbReference>
<dbReference type="RefSeq" id="WP_324766206.1">
    <property type="nucleotide sequence ID" value="NZ_BAAATS010000017.1"/>
</dbReference>
<dbReference type="Pfam" id="PF06114">
    <property type="entry name" value="Peptidase_M78"/>
    <property type="match status" value="1"/>
</dbReference>
<name>A0ABU6C4G6_9ACTN</name>
<sequence length="370" mass="41757">MSTSAVRELYAAEEPDYAVPPGNTILEFLEEASMTQREFALRAGLSAKHLNQLVKGTVSLSPDVAERLENVTGIKARFWNRLEADYQSTKKRLREARDPALFGAWCKTLPIRELIKRGQVPEEPSDKVSRWEQLLAFFGVSSLDAWTELYEKPAAAFRQTKAFEAKVGSVAAWLRLGEVAAQEIACDPFDKRNLQAELPKLRALTILPPEQFEPELVKTCARHGVAVVFVKEITGSRACGATRWISPHKAIVQLSLRYKTDDQFWFTVFHELGHVLMHGKQDVLVEAARSSDAEEPREVEANQFARDLLIPPDEAKRLDSLRSLASVRSFAREIGIAPGIVVGRLHHEKKWPHSWGNDLKQRFELVEEPV</sequence>
<keyword evidence="4" id="KW-1185">Reference proteome</keyword>
<evidence type="ECO:0000313" key="3">
    <source>
        <dbReference type="EMBL" id="MEB3959220.1"/>
    </source>
</evidence>
<accession>A0ABU6C4G6</accession>
<dbReference type="SMART" id="SM00530">
    <property type="entry name" value="HTH_XRE"/>
    <property type="match status" value="1"/>
</dbReference>